<dbReference type="InterPro" id="IPR021552">
    <property type="entry name" value="ArsP_2"/>
</dbReference>
<dbReference type="SUPFAM" id="SSF81340">
    <property type="entry name" value="Clc chloride channel"/>
    <property type="match status" value="1"/>
</dbReference>
<dbReference type="InterPro" id="IPR014743">
    <property type="entry name" value="Cl-channel_core"/>
</dbReference>
<protein>
    <submittedName>
        <fullName evidence="2">Arsenic efflux protein</fullName>
    </submittedName>
</protein>
<gene>
    <name evidence="2" type="ORF">MOZ60_04985</name>
</gene>
<name>A0AB35U6I4_9FIRM</name>
<feature type="transmembrane region" description="Helical" evidence="1">
    <location>
        <begin position="72"/>
        <end position="90"/>
    </location>
</feature>
<dbReference type="AlphaFoldDB" id="A0AB35U6I4"/>
<dbReference type="RefSeq" id="WP_370595869.1">
    <property type="nucleotide sequence ID" value="NZ_JALBUR010000009.1"/>
</dbReference>
<dbReference type="Pfam" id="PF11449">
    <property type="entry name" value="ArsP_2"/>
    <property type="match status" value="1"/>
</dbReference>
<keyword evidence="3" id="KW-1185">Reference proteome</keyword>
<reference evidence="2 3" key="1">
    <citation type="submission" date="2022-03" db="EMBL/GenBank/DDBJ databases">
        <title>Novel taxa within the pig intestine.</title>
        <authorList>
            <person name="Wylensek D."/>
            <person name="Bishof K."/>
            <person name="Afrizal A."/>
            <person name="Clavel T."/>
        </authorList>
    </citation>
    <scope>NUCLEOTIDE SEQUENCE [LARGE SCALE GENOMIC DNA]</scope>
    <source>
        <strain evidence="2 3">CLA-KB-P133</strain>
    </source>
</reference>
<organism evidence="2 3">
    <name type="scientific">Grylomicrobium aquisgranensis</name>
    <dbReference type="NCBI Taxonomy" id="2926318"/>
    <lineage>
        <taxon>Bacteria</taxon>
        <taxon>Bacillati</taxon>
        <taxon>Bacillota</taxon>
        <taxon>Erysipelotrichia</taxon>
        <taxon>Erysipelotrichales</taxon>
        <taxon>Erysipelotrichaceae</taxon>
        <taxon>Grylomicrobium</taxon>
    </lineage>
</organism>
<comment type="caution">
    <text evidence="2">The sequence shown here is derived from an EMBL/GenBank/DDBJ whole genome shotgun (WGS) entry which is preliminary data.</text>
</comment>
<proteinExistence type="predicted"/>
<feature type="transmembrane region" description="Helical" evidence="1">
    <location>
        <begin position="165"/>
        <end position="188"/>
    </location>
</feature>
<sequence>MGAVIKAILLDTISDVAKIIPFLFVTYLVLEWMEHETGKKFEHFLEGHRKIAPLAGALFGIVPECGFSSAASSLYATGVISAGTLAAVYLSTSDEMLPLMISSHAPADKILPLLAVKVITAIIAGYLADLFSRHSNIDVESFCQREHCDCEHGILHSAIMHTLTITIWLFVITLLLNGAVDLIGMDTLRAFVSRYPSRSVLVCTLIGMIPNCASSLLLTQMYLDQMIPFAAVAAGLLANAGVGMMVLFRVNPNMKNNFRIVGYVWAVSFVTGIILHLF</sequence>
<evidence type="ECO:0000313" key="3">
    <source>
        <dbReference type="Proteomes" id="UP001286174"/>
    </source>
</evidence>
<dbReference type="EMBL" id="JALBUR010000009">
    <property type="protein sequence ID" value="MDX8419447.1"/>
    <property type="molecule type" value="Genomic_DNA"/>
</dbReference>
<dbReference type="NCBIfam" id="NF037962">
    <property type="entry name" value="arsenic_eff"/>
    <property type="match status" value="1"/>
</dbReference>
<evidence type="ECO:0000313" key="2">
    <source>
        <dbReference type="EMBL" id="MDX8419447.1"/>
    </source>
</evidence>
<evidence type="ECO:0000256" key="1">
    <source>
        <dbReference type="SAM" id="Phobius"/>
    </source>
</evidence>
<accession>A0AB35U6I4</accession>
<feature type="transmembrane region" description="Helical" evidence="1">
    <location>
        <begin position="7"/>
        <end position="30"/>
    </location>
</feature>
<feature type="transmembrane region" description="Helical" evidence="1">
    <location>
        <begin position="229"/>
        <end position="248"/>
    </location>
</feature>
<feature type="transmembrane region" description="Helical" evidence="1">
    <location>
        <begin position="260"/>
        <end position="277"/>
    </location>
</feature>
<feature type="transmembrane region" description="Helical" evidence="1">
    <location>
        <begin position="110"/>
        <end position="128"/>
    </location>
</feature>
<keyword evidence="1" id="KW-0812">Transmembrane</keyword>
<keyword evidence="1" id="KW-1133">Transmembrane helix</keyword>
<keyword evidence="1" id="KW-0472">Membrane</keyword>
<dbReference type="Proteomes" id="UP001286174">
    <property type="component" value="Unassembled WGS sequence"/>
</dbReference>
<feature type="transmembrane region" description="Helical" evidence="1">
    <location>
        <begin position="200"/>
        <end position="223"/>
    </location>
</feature>